<evidence type="ECO:0000313" key="2">
    <source>
        <dbReference type="Proteomes" id="UP001179280"/>
    </source>
</evidence>
<evidence type="ECO:0008006" key="3">
    <source>
        <dbReference type="Google" id="ProtNLM"/>
    </source>
</evidence>
<sequence>MDSPFQTSLKKSKNAKYGAGMFLLSSKSVRFRVAHKTPTKLGQFVAFWEKDEHNQNQPFSAEASPDLLVITTFKNKTEFGQFVFPKALLLKQHILRSDTTKGKMAMRVYPVWDKPTSKQALKTQAWQLPYFIYLSGLEEDEKLSGFYRIK</sequence>
<dbReference type="InterPro" id="IPR011235">
    <property type="entry name" value="MepB-like"/>
</dbReference>
<evidence type="ECO:0000313" key="1">
    <source>
        <dbReference type="EMBL" id="MBM7837063.1"/>
    </source>
</evidence>
<dbReference type="Gene3D" id="3.40.1350.140">
    <property type="entry name" value="MepB-like"/>
    <property type="match status" value="1"/>
</dbReference>
<gene>
    <name evidence="1" type="ORF">JOC54_000294</name>
</gene>
<accession>A0ABS2SNF8</accession>
<name>A0ABS2SNF8_9BACI</name>
<proteinExistence type="predicted"/>
<dbReference type="PIRSF" id="PIRSF032285">
    <property type="entry name" value="UCP032285"/>
    <property type="match status" value="1"/>
</dbReference>
<dbReference type="Pfam" id="PF08877">
    <property type="entry name" value="MepB-like"/>
    <property type="match status" value="1"/>
</dbReference>
<keyword evidence="2" id="KW-1185">Reference proteome</keyword>
<protein>
    <recommendedName>
        <fullName evidence="3">Mep operon protein MepB</fullName>
    </recommendedName>
</protein>
<comment type="caution">
    <text evidence="1">The sequence shown here is derived from an EMBL/GenBank/DDBJ whole genome shotgun (WGS) entry which is preliminary data.</text>
</comment>
<dbReference type="InterPro" id="IPR038231">
    <property type="entry name" value="MepB-like_sf"/>
</dbReference>
<organism evidence="1 2">
    <name type="scientific">Shouchella xiaoxiensis</name>
    <dbReference type="NCBI Taxonomy" id="766895"/>
    <lineage>
        <taxon>Bacteria</taxon>
        <taxon>Bacillati</taxon>
        <taxon>Bacillota</taxon>
        <taxon>Bacilli</taxon>
        <taxon>Bacillales</taxon>
        <taxon>Bacillaceae</taxon>
        <taxon>Shouchella</taxon>
    </lineage>
</organism>
<reference evidence="1" key="1">
    <citation type="submission" date="2021-01" db="EMBL/GenBank/DDBJ databases">
        <title>Genomic Encyclopedia of Type Strains, Phase IV (KMG-IV): sequencing the most valuable type-strain genomes for metagenomic binning, comparative biology and taxonomic classification.</title>
        <authorList>
            <person name="Goeker M."/>
        </authorList>
    </citation>
    <scope>NUCLEOTIDE SEQUENCE</scope>
    <source>
        <strain evidence="1">DSM 21943</strain>
    </source>
</reference>
<dbReference type="EMBL" id="JAFBCV010000001">
    <property type="protein sequence ID" value="MBM7837063.1"/>
    <property type="molecule type" value="Genomic_DNA"/>
</dbReference>
<dbReference type="Proteomes" id="UP001179280">
    <property type="component" value="Unassembled WGS sequence"/>
</dbReference>